<dbReference type="SUPFAM" id="SSF52540">
    <property type="entry name" value="P-loop containing nucleoside triphosphate hydrolases"/>
    <property type="match status" value="1"/>
</dbReference>
<dbReference type="PANTHER" id="PTHR24220">
    <property type="entry name" value="IMPORT ATP-BINDING PROTEIN"/>
    <property type="match status" value="1"/>
</dbReference>
<feature type="compositionally biased region" description="Basic and acidic residues" evidence="1">
    <location>
        <begin position="151"/>
        <end position="169"/>
    </location>
</feature>
<organism evidence="2">
    <name type="scientific">bioreactor metagenome</name>
    <dbReference type="NCBI Taxonomy" id="1076179"/>
    <lineage>
        <taxon>unclassified sequences</taxon>
        <taxon>metagenomes</taxon>
        <taxon>ecological metagenomes</taxon>
    </lineage>
</organism>
<feature type="region of interest" description="Disordered" evidence="1">
    <location>
        <begin position="58"/>
        <end position="169"/>
    </location>
</feature>
<protein>
    <recommendedName>
        <fullName evidence="3">Cell division ATP-binding protein FtsE</fullName>
    </recommendedName>
</protein>
<dbReference type="GO" id="GO:0022857">
    <property type="term" value="F:transmembrane transporter activity"/>
    <property type="evidence" value="ECO:0007669"/>
    <property type="project" value="TreeGrafter"/>
</dbReference>
<dbReference type="AlphaFoldDB" id="A0A645I8P4"/>
<reference evidence="2" key="1">
    <citation type="submission" date="2019-08" db="EMBL/GenBank/DDBJ databases">
        <authorList>
            <person name="Kucharzyk K."/>
            <person name="Murdoch R.W."/>
            <person name="Higgins S."/>
            <person name="Loffler F."/>
        </authorList>
    </citation>
    <scope>NUCLEOTIDE SEQUENCE</scope>
</reference>
<dbReference type="PANTHER" id="PTHR24220:SF86">
    <property type="entry name" value="ABC TRANSPORTER ABCH.1"/>
    <property type="match status" value="1"/>
</dbReference>
<sequence length="169" mass="18888">MIFADEPTGNLDSETALRITRLLKKINELGTTLLLATHNEAVIEALGKSKIIHLKKIGPEGHAEESVSRPVEEKAENSSKTKKKKLSLTDEKADSKIQKEAEAKVAEESEKKSPAENEVSKETSKKKTWQLPFHFGKNKKEAAISQPNSQKSKETEDQKDQEDPKEELL</sequence>
<dbReference type="InterPro" id="IPR027417">
    <property type="entry name" value="P-loop_NTPase"/>
</dbReference>
<dbReference type="GO" id="GO:0005886">
    <property type="term" value="C:plasma membrane"/>
    <property type="evidence" value="ECO:0007669"/>
    <property type="project" value="TreeGrafter"/>
</dbReference>
<dbReference type="EMBL" id="VSSQ01109415">
    <property type="protein sequence ID" value="MPN47715.1"/>
    <property type="molecule type" value="Genomic_DNA"/>
</dbReference>
<evidence type="ECO:0000313" key="2">
    <source>
        <dbReference type="EMBL" id="MPN47715.1"/>
    </source>
</evidence>
<accession>A0A645I8P4</accession>
<name>A0A645I8P4_9ZZZZ</name>
<feature type="compositionally biased region" description="Basic and acidic residues" evidence="1">
    <location>
        <begin position="58"/>
        <end position="79"/>
    </location>
</feature>
<dbReference type="Gene3D" id="3.40.50.300">
    <property type="entry name" value="P-loop containing nucleotide triphosphate hydrolases"/>
    <property type="match status" value="1"/>
</dbReference>
<gene>
    <name evidence="2" type="ORF">SDC9_195319</name>
</gene>
<proteinExistence type="predicted"/>
<evidence type="ECO:0000256" key="1">
    <source>
        <dbReference type="SAM" id="MobiDB-lite"/>
    </source>
</evidence>
<dbReference type="InterPro" id="IPR015854">
    <property type="entry name" value="ABC_transpr_LolD-like"/>
</dbReference>
<comment type="caution">
    <text evidence="2">The sequence shown here is derived from an EMBL/GenBank/DDBJ whole genome shotgun (WGS) entry which is preliminary data.</text>
</comment>
<evidence type="ECO:0008006" key="3">
    <source>
        <dbReference type="Google" id="ProtNLM"/>
    </source>
</evidence>
<feature type="compositionally biased region" description="Basic and acidic residues" evidence="1">
    <location>
        <begin position="87"/>
        <end position="125"/>
    </location>
</feature>